<dbReference type="InterPro" id="IPR036864">
    <property type="entry name" value="Zn2-C6_fun-type_DNA-bd_sf"/>
</dbReference>
<keyword evidence="10" id="KW-1185">Reference proteome</keyword>
<dbReference type="PROSITE" id="PS50048">
    <property type="entry name" value="ZN2_CY6_FUNGAL_2"/>
    <property type="match status" value="1"/>
</dbReference>
<dbReference type="GO" id="GO:0003677">
    <property type="term" value="F:DNA binding"/>
    <property type="evidence" value="ECO:0007669"/>
    <property type="project" value="InterPro"/>
</dbReference>
<dbReference type="InterPro" id="IPR013087">
    <property type="entry name" value="Znf_C2H2_type"/>
</dbReference>
<dbReference type="Gene3D" id="4.10.240.10">
    <property type="entry name" value="Zn(2)-C6 fungal-type DNA-binding domain"/>
    <property type="match status" value="1"/>
</dbReference>
<dbReference type="Pfam" id="PF04082">
    <property type="entry name" value="Fungal_trans"/>
    <property type="match status" value="1"/>
</dbReference>
<sequence length="816" mass="91266">MQSSTQLGDGASWKHARYHCSVCCRPFDRKDVLSRHMRVHDAHRPPPGARRKACQSCVQSKTRCNGERPKCSSCVRRKLPCIFEGAAGSRRQDGRQNNGSVISLAPDSTQHVGSDQPLLESSMFANAQSMTTPPPSEAQINEIDLNQDGTNIYSPKSGLTVAANLPSPTSGGLTSDLMFMAFDNPDFNSNLDWILENSGSEHSRTDMGFLNTLSSHDDPLSQLLLISAPQTASLPAMNTTSFDVQGDGTALGGLLVPQPQHTVDHGDPWPLENSGPPLKEIVLPSLGFDQVDARGRYHNLMPINDRTWHALQKCLRLPFEQNTLQTLNLESFPPKEDLDHCIDLYFAHFHPMLSFIHLPTFDPGRDLVVTLAIICIGVCYTQFPGSKAFSITLSELSRRLLVFMAEHDHRFVRTQSYLAAQLLQGIHGYSSGSERLFELSESCRNSLIYHTKCMGLFRSETQASPPTGCTLEETWQAYIRAESSRRLSWAVFTYDASVAYLHNNRPFLNIADVNLNLPGSIEHWQAENAEIWASLHPWSRNTPPTSSLRSTMSLLFDGSPDPVEKIADEQHLFLIVLALLRMLWTMKEVRSFPLDQLATPLVSEDGVRTLLQAIDQTLVPIEAISNSHTRAEIEQLVHRTQLVHIAHIYAAGDLMNWLFPYLRDDLESGTIKLRMRQWANEDPQRTREITFHSAQLLGLVRLYPSQMPLQSFHIFHAGVVLSCMSFLLPESHSPVHGPSLQLDQPRLDADAPNRHVNWTINGENVNLCLVGVPSLCSPVGRQQVLNQTASLLKRQKTWGIAHNLTKVVLSLNTRYE</sequence>
<evidence type="ECO:0000256" key="6">
    <source>
        <dbReference type="PROSITE-ProRule" id="PRU00042"/>
    </source>
</evidence>
<feature type="domain" description="C2H2-type" evidence="8">
    <location>
        <begin position="18"/>
        <end position="45"/>
    </location>
</feature>
<name>A0A8K0R104_9PLEO</name>
<gene>
    <name evidence="9" type="ORF">FB567DRAFT_630709</name>
</gene>
<dbReference type="CDD" id="cd12148">
    <property type="entry name" value="fungal_TF_MHR"/>
    <property type="match status" value="1"/>
</dbReference>
<dbReference type="GO" id="GO:0008270">
    <property type="term" value="F:zinc ion binding"/>
    <property type="evidence" value="ECO:0007669"/>
    <property type="project" value="UniProtKB-KW"/>
</dbReference>
<evidence type="ECO:0000256" key="4">
    <source>
        <dbReference type="ARBA" id="ARBA00023163"/>
    </source>
</evidence>
<keyword evidence="6" id="KW-0863">Zinc-finger</keyword>
<keyword evidence="1" id="KW-0479">Metal-binding</keyword>
<proteinExistence type="predicted"/>
<organism evidence="9 10">
    <name type="scientific">Paraphoma chrysanthemicola</name>
    <dbReference type="NCBI Taxonomy" id="798071"/>
    <lineage>
        <taxon>Eukaryota</taxon>
        <taxon>Fungi</taxon>
        <taxon>Dikarya</taxon>
        <taxon>Ascomycota</taxon>
        <taxon>Pezizomycotina</taxon>
        <taxon>Dothideomycetes</taxon>
        <taxon>Pleosporomycetidae</taxon>
        <taxon>Pleosporales</taxon>
        <taxon>Pleosporineae</taxon>
        <taxon>Phaeosphaeriaceae</taxon>
        <taxon>Paraphoma</taxon>
    </lineage>
</organism>
<keyword evidence="3" id="KW-0805">Transcription regulation</keyword>
<evidence type="ECO:0000256" key="2">
    <source>
        <dbReference type="ARBA" id="ARBA00022833"/>
    </source>
</evidence>
<evidence type="ECO:0000256" key="5">
    <source>
        <dbReference type="ARBA" id="ARBA00023242"/>
    </source>
</evidence>
<dbReference type="OrthoDB" id="1405595at2759"/>
<dbReference type="AlphaFoldDB" id="A0A8K0R104"/>
<keyword evidence="5" id="KW-0539">Nucleus</keyword>
<feature type="domain" description="Zn(2)-C6 fungal-type" evidence="7">
    <location>
        <begin position="53"/>
        <end position="83"/>
    </location>
</feature>
<dbReference type="GO" id="GO:0006351">
    <property type="term" value="P:DNA-templated transcription"/>
    <property type="evidence" value="ECO:0007669"/>
    <property type="project" value="InterPro"/>
</dbReference>
<evidence type="ECO:0000259" key="7">
    <source>
        <dbReference type="PROSITE" id="PS50048"/>
    </source>
</evidence>
<dbReference type="GO" id="GO:0000981">
    <property type="term" value="F:DNA-binding transcription factor activity, RNA polymerase II-specific"/>
    <property type="evidence" value="ECO:0007669"/>
    <property type="project" value="InterPro"/>
</dbReference>
<dbReference type="InterPro" id="IPR007219">
    <property type="entry name" value="XnlR_reg_dom"/>
</dbReference>
<dbReference type="SUPFAM" id="SSF57667">
    <property type="entry name" value="beta-beta-alpha zinc fingers"/>
    <property type="match status" value="1"/>
</dbReference>
<evidence type="ECO:0000256" key="3">
    <source>
        <dbReference type="ARBA" id="ARBA00023015"/>
    </source>
</evidence>
<dbReference type="PROSITE" id="PS50157">
    <property type="entry name" value="ZINC_FINGER_C2H2_2"/>
    <property type="match status" value="1"/>
</dbReference>
<dbReference type="PROSITE" id="PS00028">
    <property type="entry name" value="ZINC_FINGER_C2H2_1"/>
    <property type="match status" value="1"/>
</dbReference>
<accession>A0A8K0R104</accession>
<dbReference type="Proteomes" id="UP000813461">
    <property type="component" value="Unassembled WGS sequence"/>
</dbReference>
<dbReference type="InterPro" id="IPR036236">
    <property type="entry name" value="Znf_C2H2_sf"/>
</dbReference>
<protein>
    <recommendedName>
        <fullName evidence="11">Zn(2)-C6 fungal-type domain-containing protein</fullName>
    </recommendedName>
</protein>
<dbReference type="CDD" id="cd00067">
    <property type="entry name" value="GAL4"/>
    <property type="match status" value="1"/>
</dbReference>
<reference evidence="9" key="1">
    <citation type="journal article" date="2021" name="Nat. Commun.">
        <title>Genetic determinants of endophytism in the Arabidopsis root mycobiome.</title>
        <authorList>
            <person name="Mesny F."/>
            <person name="Miyauchi S."/>
            <person name="Thiergart T."/>
            <person name="Pickel B."/>
            <person name="Atanasova L."/>
            <person name="Karlsson M."/>
            <person name="Huettel B."/>
            <person name="Barry K.W."/>
            <person name="Haridas S."/>
            <person name="Chen C."/>
            <person name="Bauer D."/>
            <person name="Andreopoulos W."/>
            <person name="Pangilinan J."/>
            <person name="LaButti K."/>
            <person name="Riley R."/>
            <person name="Lipzen A."/>
            <person name="Clum A."/>
            <person name="Drula E."/>
            <person name="Henrissat B."/>
            <person name="Kohler A."/>
            <person name="Grigoriev I.V."/>
            <person name="Martin F.M."/>
            <person name="Hacquard S."/>
        </authorList>
    </citation>
    <scope>NUCLEOTIDE SEQUENCE</scope>
    <source>
        <strain evidence="9">MPI-SDFR-AT-0120</strain>
    </source>
</reference>
<keyword evidence="2" id="KW-0862">Zinc</keyword>
<evidence type="ECO:0008006" key="11">
    <source>
        <dbReference type="Google" id="ProtNLM"/>
    </source>
</evidence>
<dbReference type="InterPro" id="IPR001138">
    <property type="entry name" value="Zn2Cys6_DnaBD"/>
</dbReference>
<dbReference type="EMBL" id="JAGMVJ010000014">
    <property type="protein sequence ID" value="KAH7082309.1"/>
    <property type="molecule type" value="Genomic_DNA"/>
</dbReference>
<dbReference type="Gene3D" id="3.30.160.60">
    <property type="entry name" value="Classic Zinc Finger"/>
    <property type="match status" value="1"/>
</dbReference>
<dbReference type="PANTHER" id="PTHR47660:SF2">
    <property type="entry name" value="TRANSCRIPTION FACTOR WITH C2H2 AND ZN(2)-CYS(6) DNA BINDING DOMAIN (EUROFUNG)"/>
    <property type="match status" value="1"/>
</dbReference>
<evidence type="ECO:0000256" key="1">
    <source>
        <dbReference type="ARBA" id="ARBA00022723"/>
    </source>
</evidence>
<comment type="caution">
    <text evidence="9">The sequence shown here is derived from an EMBL/GenBank/DDBJ whole genome shotgun (WGS) entry which is preliminary data.</text>
</comment>
<dbReference type="Pfam" id="PF00172">
    <property type="entry name" value="Zn_clus"/>
    <property type="match status" value="1"/>
</dbReference>
<dbReference type="SUPFAM" id="SSF57701">
    <property type="entry name" value="Zn2/Cys6 DNA-binding domain"/>
    <property type="match status" value="1"/>
</dbReference>
<evidence type="ECO:0000313" key="10">
    <source>
        <dbReference type="Proteomes" id="UP000813461"/>
    </source>
</evidence>
<dbReference type="PANTHER" id="PTHR47660">
    <property type="entry name" value="TRANSCRIPTION FACTOR WITH C2H2 AND ZN(2)-CYS(6) DNA BINDING DOMAIN (EUROFUNG)-RELATED-RELATED"/>
    <property type="match status" value="1"/>
</dbReference>
<keyword evidence="4" id="KW-0804">Transcription</keyword>
<evidence type="ECO:0000313" key="9">
    <source>
        <dbReference type="EMBL" id="KAH7082309.1"/>
    </source>
</evidence>
<evidence type="ECO:0000259" key="8">
    <source>
        <dbReference type="PROSITE" id="PS50157"/>
    </source>
</evidence>
<dbReference type="SMART" id="SM00066">
    <property type="entry name" value="GAL4"/>
    <property type="match status" value="1"/>
</dbReference>